<comment type="caution">
    <text evidence="1">The sequence shown here is derived from an EMBL/GenBank/DDBJ whole genome shotgun (WGS) entry which is preliminary data.</text>
</comment>
<dbReference type="EMBL" id="JACHGT010000020">
    <property type="protein sequence ID" value="MBB6039141.1"/>
    <property type="molecule type" value="Genomic_DNA"/>
</dbReference>
<name>A0A841FPA5_9ACTN</name>
<accession>A0A841FPA5</accession>
<dbReference type="Proteomes" id="UP000548476">
    <property type="component" value="Unassembled WGS sequence"/>
</dbReference>
<keyword evidence="2" id="KW-1185">Reference proteome</keyword>
<dbReference type="AlphaFoldDB" id="A0A841FPA5"/>
<evidence type="ECO:0000313" key="2">
    <source>
        <dbReference type="Proteomes" id="UP000548476"/>
    </source>
</evidence>
<reference evidence="1 2" key="1">
    <citation type="submission" date="2020-08" db="EMBL/GenBank/DDBJ databases">
        <title>Genomic Encyclopedia of Type Strains, Phase IV (KMG-IV): sequencing the most valuable type-strain genomes for metagenomic binning, comparative biology and taxonomic classification.</title>
        <authorList>
            <person name="Goeker M."/>
        </authorList>
    </citation>
    <scope>NUCLEOTIDE SEQUENCE [LARGE SCALE GENOMIC DNA]</scope>
    <source>
        <strain evidence="1 2">YIM 65646</strain>
    </source>
</reference>
<proteinExistence type="predicted"/>
<evidence type="ECO:0000313" key="1">
    <source>
        <dbReference type="EMBL" id="MBB6039141.1"/>
    </source>
</evidence>
<gene>
    <name evidence="1" type="ORF">HNR73_007032</name>
</gene>
<protein>
    <submittedName>
        <fullName evidence="1">Uncharacterized protein</fullName>
    </submittedName>
</protein>
<sequence length="145" mass="15336">MITDMFAADAVRLRALNDDGLPHPSTHGLRSIAARDVDPVSLAVLEVLLTDVAVEEAVAEAVRTPAQEAPDLYAGPVLTFVNAGLVRALPAVDDAALEILATDWIANGELAGAQHAAVVDWLTAARSLFRDAAAKDRLICVWNCL</sequence>
<organism evidence="1 2">
    <name type="scientific">Phytomonospora endophytica</name>
    <dbReference type="NCBI Taxonomy" id="714109"/>
    <lineage>
        <taxon>Bacteria</taxon>
        <taxon>Bacillati</taxon>
        <taxon>Actinomycetota</taxon>
        <taxon>Actinomycetes</taxon>
        <taxon>Micromonosporales</taxon>
        <taxon>Micromonosporaceae</taxon>
        <taxon>Phytomonospora</taxon>
    </lineage>
</organism>
<dbReference type="RefSeq" id="WP_184792234.1">
    <property type="nucleotide sequence ID" value="NZ_BONT01000051.1"/>
</dbReference>